<name>A0AAN9HVI7_CROPI</name>
<feature type="transmembrane region" description="Helical" evidence="2">
    <location>
        <begin position="88"/>
        <end position="105"/>
    </location>
</feature>
<evidence type="ECO:0000313" key="4">
    <source>
        <dbReference type="Proteomes" id="UP001372338"/>
    </source>
</evidence>
<evidence type="ECO:0000313" key="3">
    <source>
        <dbReference type="EMBL" id="KAK7255234.1"/>
    </source>
</evidence>
<dbReference type="PANTHER" id="PTHR37706">
    <property type="entry name" value="TRANSMEMBRANE PROTEIN"/>
    <property type="match status" value="1"/>
</dbReference>
<comment type="caution">
    <text evidence="3">The sequence shown here is derived from an EMBL/GenBank/DDBJ whole genome shotgun (WGS) entry which is preliminary data.</text>
</comment>
<keyword evidence="4" id="KW-1185">Reference proteome</keyword>
<gene>
    <name evidence="3" type="ORF">RIF29_28640</name>
</gene>
<keyword evidence="2" id="KW-0812">Transmembrane</keyword>
<dbReference type="PANTHER" id="PTHR37706:SF2">
    <property type="entry name" value="TRANSMEMBRANE PROTEIN"/>
    <property type="match status" value="1"/>
</dbReference>
<dbReference type="Proteomes" id="UP001372338">
    <property type="component" value="Unassembled WGS sequence"/>
</dbReference>
<reference evidence="3 4" key="1">
    <citation type="submission" date="2024-01" db="EMBL/GenBank/DDBJ databases">
        <title>The genomes of 5 underutilized Papilionoideae crops provide insights into root nodulation and disease resistanc.</title>
        <authorList>
            <person name="Yuan L."/>
        </authorList>
    </citation>
    <scope>NUCLEOTIDE SEQUENCE [LARGE SCALE GENOMIC DNA]</scope>
    <source>
        <strain evidence="3">ZHUSHIDOU_FW_LH</strain>
        <tissue evidence="3">Leaf</tissue>
    </source>
</reference>
<evidence type="ECO:0000256" key="1">
    <source>
        <dbReference type="SAM" id="MobiDB-lite"/>
    </source>
</evidence>
<keyword evidence="2" id="KW-1133">Transmembrane helix</keyword>
<organism evidence="3 4">
    <name type="scientific">Crotalaria pallida</name>
    <name type="common">Smooth rattlebox</name>
    <name type="synonym">Crotalaria striata</name>
    <dbReference type="NCBI Taxonomy" id="3830"/>
    <lineage>
        <taxon>Eukaryota</taxon>
        <taxon>Viridiplantae</taxon>
        <taxon>Streptophyta</taxon>
        <taxon>Embryophyta</taxon>
        <taxon>Tracheophyta</taxon>
        <taxon>Spermatophyta</taxon>
        <taxon>Magnoliopsida</taxon>
        <taxon>eudicotyledons</taxon>
        <taxon>Gunneridae</taxon>
        <taxon>Pentapetalae</taxon>
        <taxon>rosids</taxon>
        <taxon>fabids</taxon>
        <taxon>Fabales</taxon>
        <taxon>Fabaceae</taxon>
        <taxon>Papilionoideae</taxon>
        <taxon>50 kb inversion clade</taxon>
        <taxon>genistoids sensu lato</taxon>
        <taxon>core genistoids</taxon>
        <taxon>Crotalarieae</taxon>
        <taxon>Crotalaria</taxon>
    </lineage>
</organism>
<proteinExistence type="predicted"/>
<keyword evidence="2" id="KW-0472">Membrane</keyword>
<protein>
    <submittedName>
        <fullName evidence="3">Uncharacterized protein</fullName>
    </submittedName>
</protein>
<accession>A0AAN9HVI7</accession>
<dbReference type="EMBL" id="JAYWIO010000006">
    <property type="protein sequence ID" value="KAK7255234.1"/>
    <property type="molecule type" value="Genomic_DNA"/>
</dbReference>
<feature type="region of interest" description="Disordered" evidence="1">
    <location>
        <begin position="50"/>
        <end position="70"/>
    </location>
</feature>
<evidence type="ECO:0000256" key="2">
    <source>
        <dbReference type="SAM" id="Phobius"/>
    </source>
</evidence>
<feature type="compositionally biased region" description="Pro residues" evidence="1">
    <location>
        <begin position="53"/>
        <end position="64"/>
    </location>
</feature>
<dbReference type="AlphaFoldDB" id="A0AAN9HVI7"/>
<sequence>MKCFPMSFVSVVTTTTTSSNLPLFSFPIHSLRSFHPLSSTSAVLRPIRCRAATPPPPRIDPPPGNDSGKLTGADLAASLSKIQDRVQIFFAVLFWMSLFFWYSAWDGRNRPNKGSRFRR</sequence>